<dbReference type="SMART" id="SM00448">
    <property type="entry name" value="REC"/>
    <property type="match status" value="1"/>
</dbReference>
<name>A0A564FW60_9HYPH</name>
<evidence type="ECO:0000256" key="2">
    <source>
        <dbReference type="ARBA" id="ARBA00023125"/>
    </source>
</evidence>
<dbReference type="InterPro" id="IPR016032">
    <property type="entry name" value="Sig_transdc_resp-reg_C-effctor"/>
</dbReference>
<dbReference type="Pfam" id="PF00196">
    <property type="entry name" value="GerE"/>
    <property type="match status" value="1"/>
</dbReference>
<reference evidence="6" key="2">
    <citation type="journal article" date="2021" name="Front. Microbiol.">
        <title>Comprehensive Comparative Genomics and Phenotyping of Methylobacterium Species.</title>
        <authorList>
            <person name="Alessa O."/>
            <person name="Ogura Y."/>
            <person name="Fujitani Y."/>
            <person name="Takami H."/>
            <person name="Hayashi T."/>
            <person name="Sahin N."/>
            <person name="Tani A."/>
        </authorList>
    </citation>
    <scope>NUCLEOTIDE SEQUENCE</scope>
    <source>
        <strain evidence="6">DSM 22415</strain>
    </source>
</reference>
<evidence type="ECO:0000259" key="5">
    <source>
        <dbReference type="PROSITE" id="PS50110"/>
    </source>
</evidence>
<dbReference type="SUPFAM" id="SSF52172">
    <property type="entry name" value="CheY-like"/>
    <property type="match status" value="1"/>
</dbReference>
<dbReference type="InterPro" id="IPR051015">
    <property type="entry name" value="EvgA-like"/>
</dbReference>
<dbReference type="OrthoDB" id="9805444at2"/>
<evidence type="ECO:0000313" key="7">
    <source>
        <dbReference type="EMBL" id="VUF12247.1"/>
    </source>
</evidence>
<protein>
    <submittedName>
        <fullName evidence="7">Transcriptional regulatory protein DegU</fullName>
    </submittedName>
    <submittedName>
        <fullName evidence="6">Transcriptional regulatory protein LnrK</fullName>
    </submittedName>
</protein>
<keyword evidence="1 3" id="KW-0597">Phosphoprotein</keyword>
<dbReference type="PROSITE" id="PS50043">
    <property type="entry name" value="HTH_LUXR_2"/>
    <property type="match status" value="1"/>
</dbReference>
<proteinExistence type="predicted"/>
<feature type="modified residue" description="4-aspartylphosphate" evidence="3">
    <location>
        <position position="72"/>
    </location>
</feature>
<dbReference type="InterPro" id="IPR011006">
    <property type="entry name" value="CheY-like_superfamily"/>
</dbReference>
<dbReference type="Proteomes" id="UP001055303">
    <property type="component" value="Unassembled WGS sequence"/>
</dbReference>
<feature type="domain" description="Response regulatory" evidence="5">
    <location>
        <begin position="20"/>
        <end position="137"/>
    </location>
</feature>
<dbReference type="GO" id="GO:0006355">
    <property type="term" value="P:regulation of DNA-templated transcription"/>
    <property type="evidence" value="ECO:0007669"/>
    <property type="project" value="InterPro"/>
</dbReference>
<dbReference type="Pfam" id="PF00072">
    <property type="entry name" value="Response_reg"/>
    <property type="match status" value="1"/>
</dbReference>
<evidence type="ECO:0000313" key="9">
    <source>
        <dbReference type="Proteomes" id="UP001055303"/>
    </source>
</evidence>
<reference evidence="7 8" key="1">
    <citation type="submission" date="2019-06" db="EMBL/GenBank/DDBJ databases">
        <authorList>
            <person name="Rodrigo-Torres L."/>
            <person name="Arahal R. D."/>
            <person name="Lucena T."/>
        </authorList>
    </citation>
    <scope>NUCLEOTIDE SEQUENCE [LARGE SCALE GENOMIC DNA]</scope>
    <source>
        <strain evidence="7 8">SW08-7</strain>
    </source>
</reference>
<dbReference type="PRINTS" id="PR00038">
    <property type="entry name" value="HTHLUXR"/>
</dbReference>
<evidence type="ECO:0000256" key="1">
    <source>
        <dbReference type="ARBA" id="ARBA00022553"/>
    </source>
</evidence>
<dbReference type="PROSITE" id="PS50110">
    <property type="entry name" value="RESPONSE_REGULATORY"/>
    <property type="match status" value="1"/>
</dbReference>
<reference evidence="6" key="3">
    <citation type="submission" date="2021-08" db="EMBL/GenBank/DDBJ databases">
        <authorList>
            <person name="Tani A."/>
            <person name="Ola A."/>
            <person name="Ogura Y."/>
            <person name="Katsura K."/>
            <person name="Hayashi T."/>
        </authorList>
    </citation>
    <scope>NUCLEOTIDE SEQUENCE</scope>
    <source>
        <strain evidence="6">DSM 22415</strain>
    </source>
</reference>
<dbReference type="InterPro" id="IPR000792">
    <property type="entry name" value="Tscrpt_reg_LuxR_C"/>
</dbReference>
<dbReference type="GO" id="GO:0000160">
    <property type="term" value="P:phosphorelay signal transduction system"/>
    <property type="evidence" value="ECO:0007669"/>
    <property type="project" value="InterPro"/>
</dbReference>
<dbReference type="PANTHER" id="PTHR45566:SF2">
    <property type="entry name" value="NARL SUBFAMILY"/>
    <property type="match status" value="1"/>
</dbReference>
<gene>
    <name evidence="7" type="primary">degU</name>
    <name evidence="6" type="synonym">lnrK_1</name>
    <name evidence="6" type="ORF">IFDJLNFL_1263</name>
    <name evidence="7" type="ORF">MTDSW087_01936</name>
</gene>
<dbReference type="Proteomes" id="UP000401717">
    <property type="component" value="Unassembled WGS sequence"/>
</dbReference>
<keyword evidence="2" id="KW-0238">DNA-binding</keyword>
<dbReference type="AlphaFoldDB" id="A0A564FW60"/>
<organism evidence="7 8">
    <name type="scientific">Methylobacterium dankookense</name>
    <dbReference type="NCBI Taxonomy" id="560405"/>
    <lineage>
        <taxon>Bacteria</taxon>
        <taxon>Pseudomonadati</taxon>
        <taxon>Pseudomonadota</taxon>
        <taxon>Alphaproteobacteria</taxon>
        <taxon>Hyphomicrobiales</taxon>
        <taxon>Methylobacteriaceae</taxon>
        <taxon>Methylobacterium</taxon>
    </lineage>
</organism>
<dbReference type="PANTHER" id="PTHR45566">
    <property type="entry name" value="HTH-TYPE TRANSCRIPTIONAL REGULATOR YHJB-RELATED"/>
    <property type="match status" value="1"/>
</dbReference>
<feature type="domain" description="HTH luxR-type" evidence="4">
    <location>
        <begin position="157"/>
        <end position="222"/>
    </location>
</feature>
<evidence type="ECO:0000313" key="6">
    <source>
        <dbReference type="EMBL" id="GJD55378.1"/>
    </source>
</evidence>
<dbReference type="RefSeq" id="WP_144763205.1">
    <property type="nucleotide sequence ID" value="NZ_BPQI01000028.1"/>
</dbReference>
<dbReference type="EMBL" id="CABFVH010000009">
    <property type="protein sequence ID" value="VUF12247.1"/>
    <property type="molecule type" value="Genomic_DNA"/>
</dbReference>
<dbReference type="InterPro" id="IPR001789">
    <property type="entry name" value="Sig_transdc_resp-reg_receiver"/>
</dbReference>
<dbReference type="GO" id="GO:0003677">
    <property type="term" value="F:DNA binding"/>
    <property type="evidence" value="ECO:0007669"/>
    <property type="project" value="UniProtKB-KW"/>
</dbReference>
<sequence length="225" mass="23238">MPSPDPSADPEPAPAGTGLVAVVADDDEFFRMAIAVLLKRHLGFAEVIETGSLDAALADLAVRPEADLALFDLRMPGMAGAFSLTAVRECFPTLRTAIVSASRDRNDILLALAAGSHGYIPKASGAAEMVQALHTVLAGGIFVPASLAEGPFPAWSAGAPEMALTPRQRDVLAHIVEGRTNKEIARALDLGEGTVKIHVAALLRALGVANRAAAASVGHRLLGKG</sequence>
<dbReference type="Gene3D" id="3.40.50.2300">
    <property type="match status" value="1"/>
</dbReference>
<evidence type="ECO:0000313" key="8">
    <source>
        <dbReference type="Proteomes" id="UP000401717"/>
    </source>
</evidence>
<keyword evidence="9" id="KW-1185">Reference proteome</keyword>
<dbReference type="CDD" id="cd06170">
    <property type="entry name" value="LuxR_C_like"/>
    <property type="match status" value="1"/>
</dbReference>
<dbReference type="EMBL" id="BPQI01000028">
    <property type="protein sequence ID" value="GJD55378.1"/>
    <property type="molecule type" value="Genomic_DNA"/>
</dbReference>
<evidence type="ECO:0000259" key="4">
    <source>
        <dbReference type="PROSITE" id="PS50043"/>
    </source>
</evidence>
<dbReference type="SUPFAM" id="SSF46894">
    <property type="entry name" value="C-terminal effector domain of the bipartite response regulators"/>
    <property type="match status" value="1"/>
</dbReference>
<dbReference type="InterPro" id="IPR058245">
    <property type="entry name" value="NreC/VraR/RcsB-like_REC"/>
</dbReference>
<evidence type="ECO:0000256" key="3">
    <source>
        <dbReference type="PROSITE-ProRule" id="PRU00169"/>
    </source>
</evidence>
<dbReference type="SMART" id="SM00421">
    <property type="entry name" value="HTH_LUXR"/>
    <property type="match status" value="1"/>
</dbReference>
<dbReference type="CDD" id="cd17535">
    <property type="entry name" value="REC_NarL-like"/>
    <property type="match status" value="1"/>
</dbReference>
<accession>A0A564FW60</accession>